<evidence type="ECO:0000313" key="2">
    <source>
        <dbReference type="Proteomes" id="UP000176974"/>
    </source>
</evidence>
<dbReference type="InterPro" id="IPR051805">
    <property type="entry name" value="Dehydratase_Activator_Redct"/>
</dbReference>
<dbReference type="InterPro" id="IPR010327">
    <property type="entry name" value="FldB/FldC_alpha/beta"/>
</dbReference>
<comment type="caution">
    <text evidence="1">The sequence shown here is derived from an EMBL/GenBank/DDBJ whole genome shotgun (WGS) entry which is preliminary data.</text>
</comment>
<dbReference type="Gene3D" id="3.40.50.11900">
    <property type="match status" value="1"/>
</dbReference>
<dbReference type="AlphaFoldDB" id="A0A1G2FBQ1"/>
<organism evidence="1 2">
    <name type="scientific">Candidatus Portnoybacteria bacterium RIFCSPHIGHO2_01_FULL_40_12b</name>
    <dbReference type="NCBI Taxonomy" id="1801994"/>
    <lineage>
        <taxon>Bacteria</taxon>
        <taxon>Candidatus Portnoyibacteriota</taxon>
    </lineage>
</organism>
<dbReference type="EMBL" id="MHMY01000012">
    <property type="protein sequence ID" value="OGZ35297.1"/>
    <property type="molecule type" value="Genomic_DNA"/>
</dbReference>
<gene>
    <name evidence="1" type="ORF">A2815_02285</name>
</gene>
<dbReference type="PANTHER" id="PTHR32329:SF2">
    <property type="entry name" value="BIFUNCTIONAL PROTEIN [INCLUDES 2-HYDROXYACYL-COA DEHYDRATASE (N-TER) AND ITS ACTIVATOR DOMAIN (C_TERM)"/>
    <property type="match status" value="1"/>
</dbReference>
<reference evidence="1 2" key="1">
    <citation type="journal article" date="2016" name="Nat. Commun.">
        <title>Thousands of microbial genomes shed light on interconnected biogeochemical processes in an aquifer system.</title>
        <authorList>
            <person name="Anantharaman K."/>
            <person name="Brown C.T."/>
            <person name="Hug L.A."/>
            <person name="Sharon I."/>
            <person name="Castelle C.J."/>
            <person name="Probst A.J."/>
            <person name="Thomas B.C."/>
            <person name="Singh A."/>
            <person name="Wilkins M.J."/>
            <person name="Karaoz U."/>
            <person name="Brodie E.L."/>
            <person name="Williams K.H."/>
            <person name="Hubbard S.S."/>
            <person name="Banfield J.F."/>
        </authorList>
    </citation>
    <scope>NUCLEOTIDE SEQUENCE [LARGE SCALE GENOMIC DNA]</scope>
</reference>
<dbReference type="Pfam" id="PF06050">
    <property type="entry name" value="HGD-D"/>
    <property type="match status" value="1"/>
</dbReference>
<name>A0A1G2FBQ1_9BACT</name>
<proteinExistence type="predicted"/>
<dbReference type="Proteomes" id="UP000176974">
    <property type="component" value="Unassembled WGS sequence"/>
</dbReference>
<accession>A0A1G2FBQ1</accession>
<protein>
    <recommendedName>
        <fullName evidence="3">DUF2229 domain-containing protein</fullName>
    </recommendedName>
</protein>
<dbReference type="PANTHER" id="PTHR32329">
    <property type="entry name" value="BIFUNCTIONAL PROTEIN [INCLUDES 2-HYDROXYACYL-COA DEHYDRATASE (N-TER) AND ITS ACTIVATOR DOMAIN (C_TERM)-RELATED"/>
    <property type="match status" value="1"/>
</dbReference>
<evidence type="ECO:0008006" key="3">
    <source>
        <dbReference type="Google" id="ProtNLM"/>
    </source>
</evidence>
<sequence length="350" mass="40034">MKITFAQIGNYGIALKSLIEELGHQYIEPDRTNQETIEQGVKIAPETICLPCKVNLGNYLSAIKKGAEAVLMFNSQGQCRFRYYGLLQEKILKDYGHNVSFIIFSGKDIVRKLKSLGQVSLGELMRVLKITWQKIKLIDEMENLARFYRPREIKKGAADNLLKECLDDLKRTKRIESFKNHRETVRQKFNKIEIDSQRDVLKVGIIGEIFTVIDGFVNQNIEANLGELGVEARRDLNLTAFVRHNLWPFSKRKIKKQAKDYLTFSVGGHGLESVAEMLNYAKNDFDGVIHLFPFSCMPEVTVRPILEKIRQDKNIPLLSLSLDEQSGQAGIRTRLEAFVDLIRAKKSKKS</sequence>
<evidence type="ECO:0000313" key="1">
    <source>
        <dbReference type="EMBL" id="OGZ35297.1"/>
    </source>
</evidence>